<protein>
    <submittedName>
        <fullName evidence="3">Uncharacterized protein</fullName>
    </submittedName>
</protein>
<gene>
    <name evidence="3" type="ORF">Purlil1_9300</name>
</gene>
<name>A0ABR0BQY4_PURLI</name>
<keyword evidence="2" id="KW-1133">Transmembrane helix</keyword>
<feature type="region of interest" description="Disordered" evidence="1">
    <location>
        <begin position="1"/>
        <end position="145"/>
    </location>
</feature>
<dbReference type="Proteomes" id="UP001287286">
    <property type="component" value="Unassembled WGS sequence"/>
</dbReference>
<feature type="region of interest" description="Disordered" evidence="1">
    <location>
        <begin position="222"/>
        <end position="246"/>
    </location>
</feature>
<reference evidence="3 4" key="1">
    <citation type="journal article" date="2024" name="Microbiol. Resour. Announc.">
        <title>Genome annotations for the ascomycete fungi Trichoderma harzianum, Trichoderma aggressivum, and Purpureocillium lilacinum.</title>
        <authorList>
            <person name="Beijen E.P.W."/>
            <person name="Ohm R.A."/>
        </authorList>
    </citation>
    <scope>NUCLEOTIDE SEQUENCE [LARGE SCALE GENOMIC DNA]</scope>
    <source>
        <strain evidence="3 4">CBS 150709</strain>
    </source>
</reference>
<dbReference type="EMBL" id="JAWRVI010000041">
    <property type="protein sequence ID" value="KAK4086454.1"/>
    <property type="molecule type" value="Genomic_DNA"/>
</dbReference>
<feature type="compositionally biased region" description="Polar residues" evidence="1">
    <location>
        <begin position="291"/>
        <end position="303"/>
    </location>
</feature>
<feature type="region of interest" description="Disordered" evidence="1">
    <location>
        <begin position="347"/>
        <end position="375"/>
    </location>
</feature>
<organism evidence="3 4">
    <name type="scientific">Purpureocillium lilacinum</name>
    <name type="common">Paecilomyces lilacinus</name>
    <dbReference type="NCBI Taxonomy" id="33203"/>
    <lineage>
        <taxon>Eukaryota</taxon>
        <taxon>Fungi</taxon>
        <taxon>Dikarya</taxon>
        <taxon>Ascomycota</taxon>
        <taxon>Pezizomycotina</taxon>
        <taxon>Sordariomycetes</taxon>
        <taxon>Hypocreomycetidae</taxon>
        <taxon>Hypocreales</taxon>
        <taxon>Ophiocordycipitaceae</taxon>
        <taxon>Purpureocillium</taxon>
    </lineage>
</organism>
<sequence>MYGRSSCSGNRSSSSGGVVVTTSRTITSHTQTAPTVRGDLSAPQLLPNCSSGAPVQQLRLFGSPPIPRFHSGAPPPPPPPREGASPRARRAGPSSSHPPPPKLPLLLGSLERAGDQDHPDGRDARASGLRFPSNQRHGGSTRQPASRCVSLVFAVLGRLNALRWLSRRRRRRHRPPPRKVERHLPHHTAAAIAHLPCPPSAATRHGETVNVPVNQPTSALLLSGSRQSAPRDTSLPPPPGGAGAGVATTITTTTITTTTISSSTALTTTGQESSLAGPGPPGARHARATAPSHTSQGPSSCQVQVQIRPGFSHLPPPPPLRLRPGPRSAFVLFSYLLLCSTVPSAAASVADRRPDRARARGRPAGGGATPPAGRLVCTSSLSVGRRSFLAGKARARPVRRSSPFRP</sequence>
<feature type="region of interest" description="Disordered" evidence="1">
    <location>
        <begin position="260"/>
        <end position="303"/>
    </location>
</feature>
<feature type="compositionally biased region" description="Basic and acidic residues" evidence="1">
    <location>
        <begin position="112"/>
        <end position="125"/>
    </location>
</feature>
<evidence type="ECO:0000256" key="2">
    <source>
        <dbReference type="SAM" id="Phobius"/>
    </source>
</evidence>
<comment type="caution">
    <text evidence="3">The sequence shown here is derived from an EMBL/GenBank/DDBJ whole genome shotgun (WGS) entry which is preliminary data.</text>
</comment>
<keyword evidence="2" id="KW-0812">Transmembrane</keyword>
<keyword evidence="4" id="KW-1185">Reference proteome</keyword>
<evidence type="ECO:0000313" key="4">
    <source>
        <dbReference type="Proteomes" id="UP001287286"/>
    </source>
</evidence>
<evidence type="ECO:0000313" key="3">
    <source>
        <dbReference type="EMBL" id="KAK4086454.1"/>
    </source>
</evidence>
<feature type="compositionally biased region" description="Polar residues" evidence="1">
    <location>
        <begin position="132"/>
        <end position="144"/>
    </location>
</feature>
<feature type="compositionally biased region" description="Low complexity" evidence="1">
    <location>
        <begin position="260"/>
        <end position="269"/>
    </location>
</feature>
<accession>A0ABR0BQY4</accession>
<evidence type="ECO:0000256" key="1">
    <source>
        <dbReference type="SAM" id="MobiDB-lite"/>
    </source>
</evidence>
<keyword evidence="2" id="KW-0472">Membrane</keyword>
<feature type="compositionally biased region" description="Low complexity" evidence="1">
    <location>
        <begin position="1"/>
        <end position="28"/>
    </location>
</feature>
<feature type="compositionally biased region" description="Low complexity" evidence="1">
    <location>
        <begin position="82"/>
        <end position="95"/>
    </location>
</feature>
<feature type="compositionally biased region" description="Polar residues" evidence="1">
    <location>
        <begin position="222"/>
        <end position="231"/>
    </location>
</feature>
<proteinExistence type="predicted"/>
<feature type="transmembrane region" description="Helical" evidence="2">
    <location>
        <begin position="329"/>
        <end position="350"/>
    </location>
</feature>